<dbReference type="RefSeq" id="WP_127935312.1">
    <property type="nucleotide sequence ID" value="NZ_SAUN01000001.1"/>
</dbReference>
<dbReference type="AlphaFoldDB" id="A0A438MCI3"/>
<organism evidence="1 2">
    <name type="scientific">Nonomuraea polychroma</name>
    <dbReference type="NCBI Taxonomy" id="46176"/>
    <lineage>
        <taxon>Bacteria</taxon>
        <taxon>Bacillati</taxon>
        <taxon>Actinomycetota</taxon>
        <taxon>Actinomycetes</taxon>
        <taxon>Streptosporangiales</taxon>
        <taxon>Streptosporangiaceae</taxon>
        <taxon>Nonomuraea</taxon>
    </lineage>
</organism>
<accession>A0A438MCI3</accession>
<comment type="caution">
    <text evidence="1">The sequence shown here is derived from an EMBL/GenBank/DDBJ whole genome shotgun (WGS) entry which is preliminary data.</text>
</comment>
<evidence type="ECO:0000313" key="1">
    <source>
        <dbReference type="EMBL" id="RVX43378.1"/>
    </source>
</evidence>
<dbReference type="Proteomes" id="UP000284824">
    <property type="component" value="Unassembled WGS sequence"/>
</dbReference>
<evidence type="ECO:0000313" key="2">
    <source>
        <dbReference type="Proteomes" id="UP000284824"/>
    </source>
</evidence>
<dbReference type="EMBL" id="SAUN01000001">
    <property type="protein sequence ID" value="RVX43378.1"/>
    <property type="molecule type" value="Genomic_DNA"/>
</dbReference>
<protein>
    <submittedName>
        <fullName evidence="1">Uncharacterized protein</fullName>
    </submittedName>
</protein>
<name>A0A438MCI3_9ACTN</name>
<keyword evidence="2" id="KW-1185">Reference proteome</keyword>
<gene>
    <name evidence="1" type="ORF">EDD27_6060</name>
</gene>
<reference evidence="1 2" key="1">
    <citation type="submission" date="2019-01" db="EMBL/GenBank/DDBJ databases">
        <title>Sequencing the genomes of 1000 actinobacteria strains.</title>
        <authorList>
            <person name="Klenk H.-P."/>
        </authorList>
    </citation>
    <scope>NUCLEOTIDE SEQUENCE [LARGE SCALE GENOMIC DNA]</scope>
    <source>
        <strain evidence="1 2">DSM 43925</strain>
    </source>
</reference>
<dbReference type="OrthoDB" id="3542548at2"/>
<proteinExistence type="predicted"/>
<sequence length="154" mass="16373">MINDEYFLAALRLAAGNDPIPSHVSAAARDVYGLRVPQARTADHVECAAMGMSSASSCTRDDDGSHVMRFVTTGLTFDVEVSVDDGLIDVAGQVAPYPGEGALVDVKTPHLTLTTRITHNGQFAATGLPPGWVSVVCHRPGHKPVQTGWVRVRP</sequence>